<name>A0A2X4UM58_SERPL</name>
<evidence type="ECO:0000313" key="2">
    <source>
        <dbReference type="Proteomes" id="UP000248897"/>
    </source>
</evidence>
<reference evidence="1 2" key="1">
    <citation type="submission" date="2018-06" db="EMBL/GenBank/DDBJ databases">
        <authorList>
            <consortium name="Pathogen Informatics"/>
            <person name="Doyle S."/>
        </authorList>
    </citation>
    <scope>NUCLEOTIDE SEQUENCE [LARGE SCALE GENOMIC DNA]</scope>
    <source>
        <strain evidence="1 2">NCTC12961</strain>
    </source>
</reference>
<dbReference type="SUPFAM" id="SSF54060">
    <property type="entry name" value="His-Me finger endonucleases"/>
    <property type="match status" value="1"/>
</dbReference>
<organism evidence="1 2">
    <name type="scientific">Serratia plymuthica</name>
    <dbReference type="NCBI Taxonomy" id="82996"/>
    <lineage>
        <taxon>Bacteria</taxon>
        <taxon>Pseudomonadati</taxon>
        <taxon>Pseudomonadota</taxon>
        <taxon>Gammaproteobacteria</taxon>
        <taxon>Enterobacterales</taxon>
        <taxon>Yersiniaceae</taxon>
        <taxon>Serratia</taxon>
    </lineage>
</organism>
<dbReference type="AlphaFoldDB" id="A0A2X4UM58"/>
<dbReference type="EMBL" id="LS483469">
    <property type="protein sequence ID" value="SQI36688.1"/>
    <property type="molecule type" value="Genomic_DNA"/>
</dbReference>
<evidence type="ECO:0000313" key="1">
    <source>
        <dbReference type="EMBL" id="SQI36688.1"/>
    </source>
</evidence>
<gene>
    <name evidence="1" type="primary">nucA_1</name>
    <name evidence="1" type="ORF">NCTC12961_02211</name>
</gene>
<dbReference type="InterPro" id="IPR044929">
    <property type="entry name" value="DNA/RNA_non-sp_Endonuclease_sf"/>
</dbReference>
<dbReference type="EC" id="3.1.30.2" evidence="1"/>
<dbReference type="Proteomes" id="UP000248897">
    <property type="component" value="Chromosome 1"/>
</dbReference>
<dbReference type="InterPro" id="IPR044925">
    <property type="entry name" value="His-Me_finger_sf"/>
</dbReference>
<keyword evidence="1" id="KW-0378">Hydrolase</keyword>
<sequence>MIFINSSPEVNHYAAFLFDQNTPKSADFCQYRVTVSEIEKRTGLIIWAGLPEDVQASLKSKPGVLPELMGCKS</sequence>
<accession>A0A2X4UM58</accession>
<dbReference type="Gene3D" id="3.40.570.10">
    <property type="entry name" value="Extracellular Endonuclease, subunit A"/>
    <property type="match status" value="1"/>
</dbReference>
<proteinExistence type="predicted"/>
<protein>
    <submittedName>
        <fullName evidence="1">Nuclease</fullName>
        <ecNumber evidence="1">3.1.30.2</ecNumber>
    </submittedName>
</protein>
<dbReference type="GO" id="GO:0016787">
    <property type="term" value="F:hydrolase activity"/>
    <property type="evidence" value="ECO:0007669"/>
    <property type="project" value="UniProtKB-KW"/>
</dbReference>